<evidence type="ECO:0000313" key="2">
    <source>
        <dbReference type="Proteomes" id="UP001152320"/>
    </source>
</evidence>
<evidence type="ECO:0000313" key="1">
    <source>
        <dbReference type="EMBL" id="KAJ8018915.1"/>
    </source>
</evidence>
<dbReference type="EMBL" id="JAIZAY010000141">
    <property type="protein sequence ID" value="KAJ8018915.1"/>
    <property type="molecule type" value="Genomic_DNA"/>
</dbReference>
<dbReference type="AlphaFoldDB" id="A0A9Q0YCK4"/>
<reference evidence="1" key="1">
    <citation type="submission" date="2021-10" db="EMBL/GenBank/DDBJ databases">
        <title>Tropical sea cucumber genome reveals ecological adaptation and Cuvierian tubules defense mechanism.</title>
        <authorList>
            <person name="Chen T."/>
        </authorList>
    </citation>
    <scope>NUCLEOTIDE SEQUENCE</scope>
    <source>
        <strain evidence="1">Nanhai2018</strain>
        <tissue evidence="1">Muscle</tissue>
    </source>
</reference>
<dbReference type="OrthoDB" id="10536593at2759"/>
<sequence length="298" mass="33435">MFRRVETIILLALCTDTTVNVKILEGQIQATWEDGHSGYFAVPKERVEAKLAELQQHKSCHDARLTVPNRPILPEILQPDEHVVAIAYGKLGAKSIEDSLPSNVKAKYETKAATVYFFIPFLTGPNRYAEPKYKLALGSFVSTTKPFIHPYIAIPMEQVDLLEVRSDGLSNVDANEVLNITWSQLCECKEPDEIILHDFEEYIDEFTTSFKINPDFSFCDEPGAGNNIYCKYRNITDCACQFWTHGHLKSCEAKNLSVINVTGKFKEVGLLIDGPQDAVLTEINEGLHGIGVQKHCVE</sequence>
<keyword evidence="2" id="KW-1185">Reference proteome</keyword>
<protein>
    <submittedName>
        <fullName evidence="1">Uncharacterized protein</fullName>
    </submittedName>
</protein>
<proteinExistence type="predicted"/>
<dbReference type="Proteomes" id="UP001152320">
    <property type="component" value="Unassembled WGS sequence"/>
</dbReference>
<name>A0A9Q0YCK4_HOLLE</name>
<gene>
    <name evidence="1" type="ORF">HOLleu_42821</name>
</gene>
<organism evidence="1 2">
    <name type="scientific">Holothuria leucospilota</name>
    <name type="common">Black long sea cucumber</name>
    <name type="synonym">Mertensiothuria leucospilota</name>
    <dbReference type="NCBI Taxonomy" id="206669"/>
    <lineage>
        <taxon>Eukaryota</taxon>
        <taxon>Metazoa</taxon>
        <taxon>Echinodermata</taxon>
        <taxon>Eleutherozoa</taxon>
        <taxon>Echinozoa</taxon>
        <taxon>Holothuroidea</taxon>
        <taxon>Aspidochirotacea</taxon>
        <taxon>Aspidochirotida</taxon>
        <taxon>Holothuriidae</taxon>
        <taxon>Holothuria</taxon>
    </lineage>
</organism>
<accession>A0A9Q0YCK4</accession>
<comment type="caution">
    <text evidence="1">The sequence shown here is derived from an EMBL/GenBank/DDBJ whole genome shotgun (WGS) entry which is preliminary data.</text>
</comment>